<dbReference type="SUPFAM" id="SSF56436">
    <property type="entry name" value="C-type lectin-like"/>
    <property type="match status" value="3"/>
</dbReference>
<dbReference type="CDD" id="cd03263">
    <property type="entry name" value="ABC_subfamily_A"/>
    <property type="match status" value="1"/>
</dbReference>
<name>A0AAN7PJN1_9COLE</name>
<dbReference type="PROSITE" id="PS50893">
    <property type="entry name" value="ABC_TRANSPORTER_2"/>
    <property type="match status" value="1"/>
</dbReference>
<feature type="domain" description="ABC transporter" evidence="5">
    <location>
        <begin position="759"/>
        <end position="988"/>
    </location>
</feature>
<dbReference type="InterPro" id="IPR016186">
    <property type="entry name" value="C-type_lectin-like/link_sf"/>
</dbReference>
<proteinExistence type="predicted"/>
<dbReference type="SMART" id="SM00034">
    <property type="entry name" value="CLECT"/>
    <property type="match status" value="3"/>
</dbReference>
<dbReference type="InterPro" id="IPR027417">
    <property type="entry name" value="P-loop_NTPase"/>
</dbReference>
<dbReference type="InterPro" id="IPR026082">
    <property type="entry name" value="ABCA"/>
</dbReference>
<evidence type="ECO:0000256" key="3">
    <source>
        <dbReference type="SAM" id="MobiDB-lite"/>
    </source>
</evidence>
<comment type="caution">
    <text evidence="6">The sequence shown here is derived from an EMBL/GenBank/DDBJ whole genome shotgun (WGS) entry which is preliminary data.</text>
</comment>
<dbReference type="PANTHER" id="PTHR19229">
    <property type="entry name" value="ATP-BINDING CASSETTE TRANSPORTER SUBFAMILY A ABCA"/>
    <property type="match status" value="1"/>
</dbReference>
<dbReference type="InterPro" id="IPR001304">
    <property type="entry name" value="C-type_lectin-like"/>
</dbReference>
<keyword evidence="2" id="KW-0067">ATP-binding</keyword>
<evidence type="ECO:0000313" key="7">
    <source>
        <dbReference type="Proteomes" id="UP001353858"/>
    </source>
</evidence>
<dbReference type="Gene3D" id="3.40.50.300">
    <property type="entry name" value="P-loop containing nucleotide triphosphate hydrolases"/>
    <property type="match status" value="1"/>
</dbReference>
<dbReference type="GO" id="GO:0016020">
    <property type="term" value="C:membrane"/>
    <property type="evidence" value="ECO:0007669"/>
    <property type="project" value="InterPro"/>
</dbReference>
<protein>
    <recommendedName>
        <fullName evidence="8">ABC transporter domain-containing protein</fullName>
    </recommendedName>
</protein>
<feature type="region of interest" description="Disordered" evidence="3">
    <location>
        <begin position="1"/>
        <end position="50"/>
    </location>
</feature>
<dbReference type="InterPro" id="IPR016187">
    <property type="entry name" value="CTDL_fold"/>
</dbReference>
<dbReference type="Proteomes" id="UP001353858">
    <property type="component" value="Unassembled WGS sequence"/>
</dbReference>
<dbReference type="Gene3D" id="3.10.100.10">
    <property type="entry name" value="Mannose-Binding Protein A, subunit A"/>
    <property type="match status" value="3"/>
</dbReference>
<feature type="domain" description="C-type lectin" evidence="4">
    <location>
        <begin position="343"/>
        <end position="471"/>
    </location>
</feature>
<dbReference type="SMART" id="SM00382">
    <property type="entry name" value="AAA"/>
    <property type="match status" value="1"/>
</dbReference>
<dbReference type="Pfam" id="PF00005">
    <property type="entry name" value="ABC_tran"/>
    <property type="match status" value="1"/>
</dbReference>
<evidence type="ECO:0000256" key="1">
    <source>
        <dbReference type="ARBA" id="ARBA00022741"/>
    </source>
</evidence>
<gene>
    <name evidence="6" type="ORF">RN001_000142</name>
</gene>
<evidence type="ECO:0000313" key="6">
    <source>
        <dbReference type="EMBL" id="KAK4883871.1"/>
    </source>
</evidence>
<keyword evidence="1" id="KW-0547">Nucleotide-binding</keyword>
<dbReference type="Pfam" id="PF00059">
    <property type="entry name" value="Lectin_C"/>
    <property type="match status" value="2"/>
</dbReference>
<dbReference type="InterPro" id="IPR003593">
    <property type="entry name" value="AAA+_ATPase"/>
</dbReference>
<dbReference type="GO" id="GO:0140359">
    <property type="term" value="F:ABC-type transporter activity"/>
    <property type="evidence" value="ECO:0007669"/>
    <property type="project" value="InterPro"/>
</dbReference>
<dbReference type="GO" id="GO:0005319">
    <property type="term" value="F:lipid transporter activity"/>
    <property type="evidence" value="ECO:0007669"/>
    <property type="project" value="TreeGrafter"/>
</dbReference>
<evidence type="ECO:0000256" key="2">
    <source>
        <dbReference type="ARBA" id="ARBA00022840"/>
    </source>
</evidence>
<reference evidence="7" key="1">
    <citation type="submission" date="2023-01" db="EMBL/GenBank/DDBJ databases">
        <title>Key to firefly adult light organ development and bioluminescence: homeobox transcription factors regulate luciferase expression and transportation to peroxisome.</title>
        <authorList>
            <person name="Fu X."/>
        </authorList>
    </citation>
    <scope>NUCLEOTIDE SEQUENCE [LARGE SCALE GENOMIC DNA]</scope>
</reference>
<dbReference type="SUPFAM" id="SSF52540">
    <property type="entry name" value="P-loop containing nucleoside triphosphate hydrolases"/>
    <property type="match status" value="1"/>
</dbReference>
<organism evidence="6 7">
    <name type="scientific">Aquatica leii</name>
    <dbReference type="NCBI Taxonomy" id="1421715"/>
    <lineage>
        <taxon>Eukaryota</taxon>
        <taxon>Metazoa</taxon>
        <taxon>Ecdysozoa</taxon>
        <taxon>Arthropoda</taxon>
        <taxon>Hexapoda</taxon>
        <taxon>Insecta</taxon>
        <taxon>Pterygota</taxon>
        <taxon>Neoptera</taxon>
        <taxon>Endopterygota</taxon>
        <taxon>Coleoptera</taxon>
        <taxon>Polyphaga</taxon>
        <taxon>Elateriformia</taxon>
        <taxon>Elateroidea</taxon>
        <taxon>Lampyridae</taxon>
        <taxon>Luciolinae</taxon>
        <taxon>Aquatica</taxon>
    </lineage>
</organism>
<dbReference type="GO" id="GO:0005524">
    <property type="term" value="F:ATP binding"/>
    <property type="evidence" value="ECO:0007669"/>
    <property type="project" value="UniProtKB-KW"/>
</dbReference>
<evidence type="ECO:0000259" key="5">
    <source>
        <dbReference type="PROSITE" id="PS50893"/>
    </source>
</evidence>
<feature type="compositionally biased region" description="Low complexity" evidence="3">
    <location>
        <begin position="18"/>
        <end position="29"/>
    </location>
</feature>
<accession>A0AAN7PJN1</accession>
<dbReference type="GO" id="GO:0016887">
    <property type="term" value="F:ATP hydrolysis activity"/>
    <property type="evidence" value="ECO:0007669"/>
    <property type="project" value="InterPro"/>
</dbReference>
<sequence>MGQKPRPSNLHDSSRPAEPSTTESYTTESIAKTVTKSLEEDSSEDDSKEILDYDEDVKKDKFIVPTPISDIADSFTKNEIEYIIVQDHVQHLEAGIRCKLTYNGSLAFVKNETIANFLAEALSETNLELDSLWVGGENISNVWYWKWESSLDPIDIRFFNSCIVENPYIDQKKLRLIFLVNEDEYANDTSTHKGWIKIGLKFFKIYYSQVSWEGAVALCPKKKANATLAIVTTNKEAQILGRYMLIGRPSLENAWIAAKYAEQIKSYYYINTDIILSNKTEYNFPPWKNNEIERLSGCILLDRHISNSTVFLEARCDRLRSYICSIDDSDSSSDGLTYTDVIIGEVAYRLIHNKKPWEQAFLFCEDHYKNYHGKLAVIHTYEENFHLLYVMGENHTDVQHLWIGGKYINGVWKWVSTDKDITLEYLNMIENTTYIHDVEERNLCLNMDRENHMIGFHYGTDCMWPQAFVCTFEYHFWNGPKKMNDTYNPQRNLNNLYMFFNKDNVIAYSPITNFTNTLITSSSEVLGVNASNLKGFNNETTLNEYLRNYTGSNIIGVVFLHLTDFESPPSNLYYVIRPYKYAYTTKELYSKDKEVVPDTEPDYQTDVKEFDEDDLVTVHLPLDNPEEVEIAMEDDSDEECHYLRFVLHYKKKQKQVSLSRVTKQWIVSNLFTCSYGCGEGVTVGDVLIMFIIDTILYLLTTLIVEKLIPGPYGIAMNISFSFKSFSKLFYHNKRERIRVGTNKITFYKVDVAPNLTVGIRIKNLSKKYGRTVAISDVTMDIYKGEIITLLGHSGAGKTTLMCIVAGMLSASTGGVYIQDRNLRRVMNRVKVTIGYCHQKNLKFLSLSVREHLVFFGILKGLSVNVAYTSANVLLARLNLYEHRHQKAYKLSDELQRKLSFAIALSGNPKILILDEPTFGLDSESRREVWEILKSMRSTSIIFISTRNMEEAQIFGDRIAVICNGRLICYGPPAFLKKEFGANYRLQIVFDEAWNELASVSKVTFRTTINSRDEEITNIIHKIIPTASFQSKVNNTLNFSLPYELKSDYSKLLDELDLNMTKLSIKDIKLKVNTIEDVFMRVDEMMLKYDDTDGGLFQEASAILKEGHKDIEFYKRHLVVAAEFNMTDNESLVVNAMYSTVATHGAPISLSLIVNTILKLTRGENCSISAAINFSPSLFRHKTASATRIPIYWTTILPFGIVRLWF</sequence>
<dbReference type="PROSITE" id="PS50041">
    <property type="entry name" value="C_TYPE_LECTIN_2"/>
    <property type="match status" value="2"/>
</dbReference>
<feature type="domain" description="C-type lectin" evidence="4">
    <location>
        <begin position="198"/>
        <end position="325"/>
    </location>
</feature>
<dbReference type="CDD" id="cd00037">
    <property type="entry name" value="CLECT"/>
    <property type="match status" value="2"/>
</dbReference>
<keyword evidence="7" id="KW-1185">Reference proteome</keyword>
<dbReference type="EMBL" id="JARPUR010000001">
    <property type="protein sequence ID" value="KAK4883871.1"/>
    <property type="molecule type" value="Genomic_DNA"/>
</dbReference>
<evidence type="ECO:0000259" key="4">
    <source>
        <dbReference type="PROSITE" id="PS50041"/>
    </source>
</evidence>
<evidence type="ECO:0008006" key="8">
    <source>
        <dbReference type="Google" id="ProtNLM"/>
    </source>
</evidence>
<dbReference type="AlphaFoldDB" id="A0AAN7PJN1"/>
<dbReference type="InterPro" id="IPR003439">
    <property type="entry name" value="ABC_transporter-like_ATP-bd"/>
</dbReference>